<evidence type="ECO:0000256" key="1">
    <source>
        <dbReference type="ARBA" id="ARBA00006247"/>
    </source>
</evidence>
<dbReference type="OrthoDB" id="6119954at2759"/>
<organism evidence="3 4">
    <name type="scientific">Candolleomyces eurysporus</name>
    <dbReference type="NCBI Taxonomy" id="2828524"/>
    <lineage>
        <taxon>Eukaryota</taxon>
        <taxon>Fungi</taxon>
        <taxon>Dikarya</taxon>
        <taxon>Basidiomycota</taxon>
        <taxon>Agaricomycotina</taxon>
        <taxon>Agaricomycetes</taxon>
        <taxon>Agaricomycetidae</taxon>
        <taxon>Agaricales</taxon>
        <taxon>Agaricineae</taxon>
        <taxon>Psathyrellaceae</taxon>
        <taxon>Candolleomyces</taxon>
    </lineage>
</organism>
<evidence type="ECO:0008006" key="5">
    <source>
        <dbReference type="Google" id="ProtNLM"/>
    </source>
</evidence>
<proteinExistence type="inferred from homology"/>
<dbReference type="AlphaFoldDB" id="A0A9W8JHB9"/>
<accession>A0A9W8JHB9</accession>
<keyword evidence="4" id="KW-1185">Reference proteome</keyword>
<feature type="compositionally biased region" description="Polar residues" evidence="2">
    <location>
        <begin position="29"/>
        <end position="42"/>
    </location>
</feature>
<dbReference type="InterPro" id="IPR052030">
    <property type="entry name" value="Peptidase_M20/M20A_hydrolases"/>
</dbReference>
<sequence length="828" mass="91400">MDSQSCLPGCFGGLLARRTPRKRLRPEPSNRSASPTTTCCSTQEKKYPDKGVESYSPCCDFSYVVQDDEWLPSELPPSYSGEDLNVSSVAQTIENAVCSLNADLRELSMKIHDHPELMFEERYAHDLLTTFMSHQGFTVTKHYLGLATAWRAEFSFGGRGRVIGINSEMDALKGMGHGCGHNLIAVSGVGVAIALKLAMETHRIPGKVILIGTPAEEAGGGKVILLERGAYKEMDVCIMCHPSPGAPASASIGTTIAMQAIDIEYFGHSAHAAAALATSCRCEVTADRPYYDLQQNHVLGAASFMNFVYRSTGLIVLLGRAFADIVGTRYGIQTTEAGSTASTDFGNVSYALPALHPAFAIPTVPNGGNHTPAFARAAATQEAHDAMLLITQGLAMTAYRVLADAQFLLEFLGAESASLSLTLIMAFPAEIIHHILDELVSEHDVLGHIKTFHFLQSPPRVAGIAWLDPVQWTSNSPHWVFLEPLLAKVLQLLPHLEVLILELFERLGGGALWSHWPKAVRQSFENIIRGGRLKIVRFSLFIHFPTTVLHALVDNVPHLHVLHERIRYSRYAPTILPSRLSATAAGSNCTLDIPFAHGHEIPRWFLINGFEGHYSAHDLKHLVIRHAGNPLPDQEQQDDMFQFRRYLRNASTLERLSMLIENTEFARAYVSGCYRMFFDSSDDFLLGELASVRHVDLVLPLHFNIGRFNTVIPFPGPICAIFQDKTDGKRPSNLETVMVKITLTPMLLATAKVSSAILTEALAESDWTNFEKKLCSASTFPHLHTCVLDLSELTQIAPNKLYREELEALMRPKFSQLIARGVTFRLVL</sequence>
<dbReference type="Gene3D" id="3.40.630.10">
    <property type="entry name" value="Zn peptidases"/>
    <property type="match status" value="1"/>
</dbReference>
<gene>
    <name evidence="3" type="ORF">H1R20_g6258</name>
</gene>
<dbReference type="PANTHER" id="PTHR30575:SF0">
    <property type="entry name" value="XAA-ARG DIPEPTIDASE"/>
    <property type="match status" value="1"/>
</dbReference>
<dbReference type="EMBL" id="JANBPK010000818">
    <property type="protein sequence ID" value="KAJ2930843.1"/>
    <property type="molecule type" value="Genomic_DNA"/>
</dbReference>
<evidence type="ECO:0000256" key="2">
    <source>
        <dbReference type="SAM" id="MobiDB-lite"/>
    </source>
</evidence>
<reference evidence="3" key="1">
    <citation type="submission" date="2022-06" db="EMBL/GenBank/DDBJ databases">
        <title>Genome Sequence of Candolleomyces eurysporus.</title>
        <authorList>
            <person name="Buettner E."/>
        </authorList>
    </citation>
    <scope>NUCLEOTIDE SEQUENCE</scope>
    <source>
        <strain evidence="3">VTCC 930004</strain>
    </source>
</reference>
<dbReference type="GO" id="GO:0016805">
    <property type="term" value="F:dipeptidase activity"/>
    <property type="evidence" value="ECO:0007669"/>
    <property type="project" value="TreeGrafter"/>
</dbReference>
<dbReference type="PANTHER" id="PTHR30575">
    <property type="entry name" value="PEPTIDASE M20"/>
    <property type="match status" value="1"/>
</dbReference>
<dbReference type="SUPFAM" id="SSF53187">
    <property type="entry name" value="Zn-dependent exopeptidases"/>
    <property type="match status" value="1"/>
</dbReference>
<comment type="similarity">
    <text evidence="1">Belongs to the peptidase M20A family.</text>
</comment>
<protein>
    <recommendedName>
        <fullName evidence="5">Amidohydrolase</fullName>
    </recommendedName>
</protein>
<feature type="non-terminal residue" evidence="3">
    <location>
        <position position="828"/>
    </location>
</feature>
<dbReference type="InterPro" id="IPR002933">
    <property type="entry name" value="Peptidase_M20"/>
</dbReference>
<dbReference type="Pfam" id="PF01546">
    <property type="entry name" value="Peptidase_M20"/>
    <property type="match status" value="1"/>
</dbReference>
<feature type="region of interest" description="Disordered" evidence="2">
    <location>
        <begin position="21"/>
        <end position="44"/>
    </location>
</feature>
<dbReference type="Proteomes" id="UP001140091">
    <property type="component" value="Unassembled WGS sequence"/>
</dbReference>
<name>A0A9W8JHB9_9AGAR</name>
<evidence type="ECO:0000313" key="4">
    <source>
        <dbReference type="Proteomes" id="UP001140091"/>
    </source>
</evidence>
<comment type="caution">
    <text evidence="3">The sequence shown here is derived from an EMBL/GenBank/DDBJ whole genome shotgun (WGS) entry which is preliminary data.</text>
</comment>
<evidence type="ECO:0000313" key="3">
    <source>
        <dbReference type="EMBL" id="KAJ2930843.1"/>
    </source>
</evidence>